<dbReference type="KEGG" id="eiv:EIN_228540"/>
<dbReference type="GeneID" id="14887172"/>
<dbReference type="InterPro" id="IPR016024">
    <property type="entry name" value="ARM-type_fold"/>
</dbReference>
<keyword evidence="2" id="KW-1185">Reference proteome</keyword>
<dbReference type="InterPro" id="IPR052575">
    <property type="entry name" value="SSU_processome_comp_20"/>
</dbReference>
<dbReference type="Gene3D" id="1.25.10.10">
    <property type="entry name" value="Leucine-rich Repeat Variant"/>
    <property type="match status" value="1"/>
</dbReference>
<proteinExistence type="predicted"/>
<dbReference type="VEuPathDB" id="AmoebaDB:EIN_228540"/>
<evidence type="ECO:0000313" key="2">
    <source>
        <dbReference type="Proteomes" id="UP000014680"/>
    </source>
</evidence>
<dbReference type="PANTHER" id="PTHR17695">
    <property type="entry name" value="SMALL SUBUNIT PROCESSOME COMPONENT 20 HOMOLOG"/>
    <property type="match status" value="1"/>
</dbReference>
<gene>
    <name evidence="1" type="ORF">EIN_228540</name>
</gene>
<dbReference type="AlphaFoldDB" id="A0A0A1U2T4"/>
<dbReference type="OrthoDB" id="360653at2759"/>
<dbReference type="GO" id="GO:0032040">
    <property type="term" value="C:small-subunit processome"/>
    <property type="evidence" value="ECO:0007669"/>
    <property type="project" value="TreeGrafter"/>
</dbReference>
<dbReference type="Proteomes" id="UP000014680">
    <property type="component" value="Unassembled WGS sequence"/>
</dbReference>
<dbReference type="RefSeq" id="XP_004255152.1">
    <property type="nucleotide sequence ID" value="XM_004255104.1"/>
</dbReference>
<protein>
    <submittedName>
        <fullName evidence="1">Uncharacterized protein</fullName>
    </submittedName>
</protein>
<reference evidence="1 2" key="1">
    <citation type="submission" date="2012-10" db="EMBL/GenBank/DDBJ databases">
        <authorList>
            <person name="Zafar N."/>
            <person name="Inman J."/>
            <person name="Hall N."/>
            <person name="Lorenzi H."/>
            <person name="Caler E."/>
        </authorList>
    </citation>
    <scope>NUCLEOTIDE SEQUENCE [LARGE SCALE GENOMIC DNA]</scope>
    <source>
        <strain evidence="1 2">IP1</strain>
    </source>
</reference>
<sequence>MSSSDEEIEKMMNVKKDNRFKFKGFTQLLKELKIDTIHDIYNSERDQKDLEDIHPYAYDSFIKWETDDRTESFHNIKALLKSKMTTLPLLLLNLKTITDIIFVHLEQQDSMAVHSLFDIVAQIIRDVREEFLPYVPRLIQVANNKLVGCTDIEDITDIFTALSFMVKYLHKEFTKDLNTFFKSYVLLISHRKNYVRQFSAEAFAYLARKLKPLEFTQMINSIIDTFLLSKDTTLDPTHQNLLKRGIGMLMFEAIKGIKQELIRKDTDYISCYFDAAFAATGQKYDIWTLALTVVNKGIVLHKKTGYEEYFILLQNKLPPTPTLNITSLTLKLTIRWLVSGRANGITGYEERIYDILKYCFSVKEFEKVYLDAIFVISKNSNMTNKMIPVVDEYMNILDLDNLQSVLQRVSENPVYYSLVLKHVIMKKDITLLLRKNALRFYPIVPMADSDLTMKTKPYFPTSLLPVLTEVLDNMDLNEDVCSLACSVGVVKMMKNIKQKAIDRLNTNIVMCSAILADFETDKDEVIVTELRKLKNSQYLCALAYFVQKKKVSVEYTEDEKKKIFEYMGSVNISERSAATNLLLKGDCSRAREVMSLLNDIDIQFHKSRAVNLRLTYLFDKVDTYSDEVLEMAARIAISMMRMRFNLFWKPAQDLLAACIARSQSILKYVMSVAESLFGKKPSDEENGEESDQPVKVKEIVTEEPIKTIFKQYSMDNTDNITMSKTIWASIVLNIDLFKQESVANWFLSIFKERYNNVELTVSDRREISVLGNFLEIMKTLKVPNDLVPILNRLLTTPDIDILTNIYLTMANTDPELARDSESVQSFLNATKYPHEFKTIANNTKVGDKALVILCRMVFSLIAQISVKNKVQEMFIKFVSGVDPNIREQFLNDIVDIYKQFVESKRRFDGRSAKVIVNTLKRISEEFTDDAFDSRFGDICLNLIKKSQPNAWEVLKIISKISKNLNMINIDPSTAFNFEEIFRYVFTKKAIKLGSFVGDVLIYTNKAGEYLHAIPELMKSFVSYIKITHDNIEDVLNVYKTIDDKEITLDCTASFRKMMEIGVNNLSKDYVDYVIKIMNHTEVMKCEILDIHLPHSQELLYPLFEALLTTTEAVKRIARYFFETTDTALQNFVLPKLLVKYTEVIPYLHKYDELFTRLNSMKIPKGLCYDFFEEYSCQALYAKFEGSMLASAYLTKMFNTRKTETLIPQLLKMFIERQRPAVASLLTSCIKNSNHPLKKLAELDVFYVGLLTNYRMIWLI</sequence>
<dbReference type="SUPFAM" id="SSF48371">
    <property type="entry name" value="ARM repeat"/>
    <property type="match status" value="1"/>
</dbReference>
<organism evidence="1 2">
    <name type="scientific">Entamoeba invadens IP1</name>
    <dbReference type="NCBI Taxonomy" id="370355"/>
    <lineage>
        <taxon>Eukaryota</taxon>
        <taxon>Amoebozoa</taxon>
        <taxon>Evosea</taxon>
        <taxon>Archamoebae</taxon>
        <taxon>Mastigamoebida</taxon>
        <taxon>Entamoebidae</taxon>
        <taxon>Entamoeba</taxon>
    </lineage>
</organism>
<dbReference type="PANTHER" id="PTHR17695:SF11">
    <property type="entry name" value="SMALL SUBUNIT PROCESSOME COMPONENT 20 HOMOLOG"/>
    <property type="match status" value="1"/>
</dbReference>
<dbReference type="EMBL" id="KB206756">
    <property type="protein sequence ID" value="ELP88381.1"/>
    <property type="molecule type" value="Genomic_DNA"/>
</dbReference>
<dbReference type="InterPro" id="IPR011989">
    <property type="entry name" value="ARM-like"/>
</dbReference>
<dbReference type="GO" id="GO:0030686">
    <property type="term" value="C:90S preribosome"/>
    <property type="evidence" value="ECO:0007669"/>
    <property type="project" value="TreeGrafter"/>
</dbReference>
<accession>A0A0A1U2T4</accession>
<evidence type="ECO:0000313" key="1">
    <source>
        <dbReference type="EMBL" id="ELP88381.1"/>
    </source>
</evidence>
<name>A0A0A1U2T4_ENTIV</name>